<dbReference type="EMBL" id="CM012459">
    <property type="protein sequence ID" value="RVE56784.1"/>
    <property type="molecule type" value="Genomic_DNA"/>
</dbReference>
<gene>
    <name evidence="1" type="ORF">OJAV_G00224500</name>
</gene>
<reference evidence="1 2" key="1">
    <citation type="submission" date="2018-11" db="EMBL/GenBank/DDBJ databases">
        <authorList>
            <person name="Lopez-Roques C."/>
            <person name="Donnadieu C."/>
            <person name="Bouchez O."/>
            <person name="Klopp C."/>
            <person name="Cabau C."/>
            <person name="Zahm M."/>
        </authorList>
    </citation>
    <scope>NUCLEOTIDE SEQUENCE [LARGE SCALE GENOMIC DNA]</scope>
    <source>
        <strain evidence="1">RS831</strain>
        <tissue evidence="1">Whole body</tissue>
    </source>
</reference>
<proteinExistence type="predicted"/>
<evidence type="ECO:0000313" key="1">
    <source>
        <dbReference type="EMBL" id="RVE56784.1"/>
    </source>
</evidence>
<dbReference type="Proteomes" id="UP000283210">
    <property type="component" value="Chromosome 23"/>
</dbReference>
<sequence>MSLHARSQCVAALSSPSCLAVRPTSVWSGDLLLPDAPQGALTFTQARHREEAEKRMESCGSPLWRGGVRGL</sequence>
<evidence type="ECO:0000313" key="2">
    <source>
        <dbReference type="Proteomes" id="UP000283210"/>
    </source>
</evidence>
<dbReference type="AlphaFoldDB" id="A0A437C1Z7"/>
<keyword evidence="2" id="KW-1185">Reference proteome</keyword>
<organism evidence="1 2">
    <name type="scientific">Oryzias javanicus</name>
    <name type="common">Javanese ricefish</name>
    <name type="synonym">Aplocheilus javanicus</name>
    <dbReference type="NCBI Taxonomy" id="123683"/>
    <lineage>
        <taxon>Eukaryota</taxon>
        <taxon>Metazoa</taxon>
        <taxon>Chordata</taxon>
        <taxon>Craniata</taxon>
        <taxon>Vertebrata</taxon>
        <taxon>Euteleostomi</taxon>
        <taxon>Actinopterygii</taxon>
        <taxon>Neopterygii</taxon>
        <taxon>Teleostei</taxon>
        <taxon>Neoteleostei</taxon>
        <taxon>Acanthomorphata</taxon>
        <taxon>Ovalentaria</taxon>
        <taxon>Atherinomorphae</taxon>
        <taxon>Beloniformes</taxon>
        <taxon>Adrianichthyidae</taxon>
        <taxon>Oryziinae</taxon>
        <taxon>Oryzias</taxon>
    </lineage>
</organism>
<name>A0A437C1Z7_ORYJA</name>
<protein>
    <submittedName>
        <fullName evidence="1">Uncharacterized protein</fullName>
    </submittedName>
</protein>
<reference evidence="1 2" key="2">
    <citation type="submission" date="2019-01" db="EMBL/GenBank/DDBJ databases">
        <title>A chromosome length genome reference of the Java medaka (oryzias javanicus).</title>
        <authorList>
            <person name="Herpin A."/>
            <person name="Takehana Y."/>
            <person name="Naruse K."/>
            <person name="Ansai S."/>
            <person name="Kawaguchi M."/>
        </authorList>
    </citation>
    <scope>NUCLEOTIDE SEQUENCE [LARGE SCALE GENOMIC DNA]</scope>
    <source>
        <strain evidence="1">RS831</strain>
        <tissue evidence="1">Whole body</tissue>
    </source>
</reference>
<accession>A0A437C1Z7</accession>